<evidence type="ECO:0000313" key="3">
    <source>
        <dbReference type="Proteomes" id="UP001596417"/>
    </source>
</evidence>
<keyword evidence="2" id="KW-0808">Transferase</keyword>
<dbReference type="PANTHER" id="PTHR43441:SF11">
    <property type="entry name" value="RIBOSOMAL-PROTEIN-SERINE ACETYLTRANSFERASE"/>
    <property type="match status" value="1"/>
</dbReference>
<organism evidence="2 3">
    <name type="scientific">Halocatena marina</name>
    <dbReference type="NCBI Taxonomy" id="2934937"/>
    <lineage>
        <taxon>Archaea</taxon>
        <taxon>Methanobacteriati</taxon>
        <taxon>Methanobacteriota</taxon>
        <taxon>Stenosarchaea group</taxon>
        <taxon>Halobacteria</taxon>
        <taxon>Halobacteriales</taxon>
        <taxon>Natronomonadaceae</taxon>
        <taxon>Halocatena</taxon>
    </lineage>
</organism>
<dbReference type="GO" id="GO:0016746">
    <property type="term" value="F:acyltransferase activity"/>
    <property type="evidence" value="ECO:0007669"/>
    <property type="project" value="UniProtKB-KW"/>
</dbReference>
<dbReference type="GeneID" id="76201836"/>
<dbReference type="InterPro" id="IPR051908">
    <property type="entry name" value="Ribosomal_N-acetyltransferase"/>
</dbReference>
<dbReference type="InterPro" id="IPR000182">
    <property type="entry name" value="GNAT_dom"/>
</dbReference>
<dbReference type="AlphaFoldDB" id="A0ABD5YSP6"/>
<feature type="domain" description="N-acetyltransferase" evidence="1">
    <location>
        <begin position="28"/>
        <end position="153"/>
    </location>
</feature>
<accession>A0ABD5YSP6</accession>
<name>A0ABD5YSP6_9EURY</name>
<dbReference type="Gene3D" id="3.40.630.30">
    <property type="match status" value="1"/>
</dbReference>
<comment type="caution">
    <text evidence="2">The sequence shown here is derived from an EMBL/GenBank/DDBJ whole genome shotgun (WGS) entry which is preliminary data.</text>
</comment>
<sequence length="208" mass="24150">MPSNLFPTHIESDRLRYEPLHESVSALDLYEYHRSGEMNAVMRSLGEKPHATPKETINAIEKSEETWESYERATYAINSKSEDEFVGVGELWLEWEKRKASFGIWIREPFWGRGYSAERAGVMLYVAFERLDLDLVSIGHEPDNEQSERSIEKYVDTYGGQYDGILRNGLPPGDFDNPRDLHLYSISQSQWRENVTEDELNVIRAQNL</sequence>
<reference evidence="2 3" key="1">
    <citation type="journal article" date="2019" name="Int. J. Syst. Evol. Microbiol.">
        <title>The Global Catalogue of Microorganisms (GCM) 10K type strain sequencing project: providing services to taxonomists for standard genome sequencing and annotation.</title>
        <authorList>
            <consortium name="The Broad Institute Genomics Platform"/>
            <consortium name="The Broad Institute Genome Sequencing Center for Infectious Disease"/>
            <person name="Wu L."/>
            <person name="Ma J."/>
        </authorList>
    </citation>
    <scope>NUCLEOTIDE SEQUENCE [LARGE SCALE GENOMIC DNA]</scope>
    <source>
        <strain evidence="2 3">RDMS1</strain>
    </source>
</reference>
<protein>
    <submittedName>
        <fullName evidence="2">GNAT family N-acetyltransferase</fullName>
        <ecNumber evidence="2">2.3.-.-</ecNumber>
    </submittedName>
</protein>
<dbReference type="SUPFAM" id="SSF55729">
    <property type="entry name" value="Acyl-CoA N-acyltransferases (Nat)"/>
    <property type="match status" value="1"/>
</dbReference>
<dbReference type="InterPro" id="IPR016181">
    <property type="entry name" value="Acyl_CoA_acyltransferase"/>
</dbReference>
<evidence type="ECO:0000313" key="2">
    <source>
        <dbReference type="EMBL" id="MFC7192163.1"/>
    </source>
</evidence>
<dbReference type="EC" id="2.3.-.-" evidence="2"/>
<dbReference type="EMBL" id="JBHTAX010000004">
    <property type="protein sequence ID" value="MFC7192163.1"/>
    <property type="molecule type" value="Genomic_DNA"/>
</dbReference>
<dbReference type="RefSeq" id="WP_264556258.1">
    <property type="nucleotide sequence ID" value="NZ_CP109980.1"/>
</dbReference>
<proteinExistence type="predicted"/>
<keyword evidence="2" id="KW-0012">Acyltransferase</keyword>
<dbReference type="PANTHER" id="PTHR43441">
    <property type="entry name" value="RIBOSOMAL-PROTEIN-SERINE ACETYLTRANSFERASE"/>
    <property type="match status" value="1"/>
</dbReference>
<dbReference type="Proteomes" id="UP001596417">
    <property type="component" value="Unassembled WGS sequence"/>
</dbReference>
<gene>
    <name evidence="2" type="ORF">ACFQL7_21680</name>
</gene>
<evidence type="ECO:0000259" key="1">
    <source>
        <dbReference type="Pfam" id="PF13302"/>
    </source>
</evidence>
<dbReference type="Pfam" id="PF13302">
    <property type="entry name" value="Acetyltransf_3"/>
    <property type="match status" value="1"/>
</dbReference>
<keyword evidence="3" id="KW-1185">Reference proteome</keyword>